<keyword evidence="2" id="KW-1185">Reference proteome</keyword>
<accession>A0A545T0F9</accession>
<protein>
    <submittedName>
        <fullName evidence="1">Uncharacterized protein</fullName>
    </submittedName>
</protein>
<sequence length="224" mass="25491">MRDQLTTIRNAIALARQQEKTSGRLAKSLRHAVASMHNAIELPKQDAVEALVQFVESYIEHVPVFIEAITDLTREAGIYAYAQTLLDIAADFFIQPPNLIAEHTELGAMLDEAYLAHRLMEEVNDRFIGRCGIPLAPMDMTRSNIIVHYLIGEPFANELDHVVQYSVEVLMNKEKVFEDKAFRAYVDIHQSRGWSEELARWPCLAKDLSINLSFSGQKQQRLSH</sequence>
<evidence type="ECO:0000313" key="1">
    <source>
        <dbReference type="EMBL" id="TQV70708.1"/>
    </source>
</evidence>
<proteinExistence type="predicted"/>
<dbReference type="RefSeq" id="WP_142928809.1">
    <property type="nucleotide sequence ID" value="NZ_ML660101.1"/>
</dbReference>
<dbReference type="EMBL" id="VHSG01000023">
    <property type="protein sequence ID" value="TQV70708.1"/>
    <property type="molecule type" value="Genomic_DNA"/>
</dbReference>
<comment type="caution">
    <text evidence="1">The sequence shown here is derived from an EMBL/GenBank/DDBJ whole genome shotgun (WGS) entry which is preliminary data.</text>
</comment>
<dbReference type="OrthoDB" id="5731249at2"/>
<organism evidence="1 2">
    <name type="scientific">Exilibacterium tricleocarpae</name>
    <dbReference type="NCBI Taxonomy" id="2591008"/>
    <lineage>
        <taxon>Bacteria</taxon>
        <taxon>Pseudomonadati</taxon>
        <taxon>Pseudomonadota</taxon>
        <taxon>Gammaproteobacteria</taxon>
        <taxon>Cellvibrionales</taxon>
        <taxon>Cellvibrionaceae</taxon>
        <taxon>Exilibacterium</taxon>
    </lineage>
</organism>
<reference evidence="1 2" key="1">
    <citation type="submission" date="2019-06" db="EMBL/GenBank/DDBJ databases">
        <title>Whole genome sequence for Cellvibrionaceae sp. R142.</title>
        <authorList>
            <person name="Wang G."/>
        </authorList>
    </citation>
    <scope>NUCLEOTIDE SEQUENCE [LARGE SCALE GENOMIC DNA]</scope>
    <source>
        <strain evidence="1 2">R142</strain>
    </source>
</reference>
<evidence type="ECO:0000313" key="2">
    <source>
        <dbReference type="Proteomes" id="UP000319732"/>
    </source>
</evidence>
<dbReference type="Proteomes" id="UP000319732">
    <property type="component" value="Unassembled WGS sequence"/>
</dbReference>
<dbReference type="AlphaFoldDB" id="A0A545T0F9"/>
<gene>
    <name evidence="1" type="ORF">FKG94_20470</name>
</gene>
<name>A0A545T0F9_9GAMM</name>